<gene>
    <name evidence="2" type="ORF">EYF80_064846</name>
</gene>
<evidence type="ECO:0000313" key="3">
    <source>
        <dbReference type="Proteomes" id="UP000314294"/>
    </source>
</evidence>
<dbReference type="EMBL" id="SRLO01013654">
    <property type="protein sequence ID" value="TNN25027.1"/>
    <property type="molecule type" value="Genomic_DNA"/>
</dbReference>
<dbReference type="Proteomes" id="UP000314294">
    <property type="component" value="Unassembled WGS sequence"/>
</dbReference>
<feature type="compositionally biased region" description="Basic and acidic residues" evidence="1">
    <location>
        <begin position="87"/>
        <end position="96"/>
    </location>
</feature>
<reference evidence="2 3" key="1">
    <citation type="submission" date="2019-03" db="EMBL/GenBank/DDBJ databases">
        <title>First draft genome of Liparis tanakae, snailfish: a comprehensive survey of snailfish specific genes.</title>
        <authorList>
            <person name="Kim W."/>
            <person name="Song I."/>
            <person name="Jeong J.-H."/>
            <person name="Kim D."/>
            <person name="Kim S."/>
            <person name="Ryu S."/>
            <person name="Song J.Y."/>
            <person name="Lee S.K."/>
        </authorList>
    </citation>
    <scope>NUCLEOTIDE SEQUENCE [LARGE SCALE GENOMIC DNA]</scope>
    <source>
        <tissue evidence="2">Muscle</tissue>
    </source>
</reference>
<evidence type="ECO:0000256" key="1">
    <source>
        <dbReference type="SAM" id="MobiDB-lite"/>
    </source>
</evidence>
<feature type="region of interest" description="Disordered" evidence="1">
    <location>
        <begin position="28"/>
        <end position="47"/>
    </location>
</feature>
<keyword evidence="3" id="KW-1185">Reference proteome</keyword>
<name>A0A4Z2E896_9TELE</name>
<feature type="region of interest" description="Disordered" evidence="1">
    <location>
        <begin position="68"/>
        <end position="96"/>
    </location>
</feature>
<sequence length="251" mass="28165">MGGLWRTGWRTGGFPGPPFGAFKKEKATDAEWHVAPPPRSRTCPKCGERRTRATGHFILNRETFCQKSDPQGRTVEHRARGGVTSSKRTDGDKRAQSRMDYAPAFRWTDSNQLMLRPSPEAEAFCRQQEGVRPLGRPKNLPAVTQDARDRVVAGGGDCTDNKLLLSRFEMQLGKYRGQSFHWLAIHDIGYLVMIVADHAKARTAGDCNTGALMSNKDALWRYARMFPEVNTESLLTRMRQRSSVARASRGV</sequence>
<comment type="caution">
    <text evidence="2">The sequence shown here is derived from an EMBL/GenBank/DDBJ whole genome shotgun (WGS) entry which is preliminary data.</text>
</comment>
<accession>A0A4Z2E896</accession>
<dbReference type="OrthoDB" id="10057688at2759"/>
<organism evidence="2 3">
    <name type="scientific">Liparis tanakae</name>
    <name type="common">Tanaka's snailfish</name>
    <dbReference type="NCBI Taxonomy" id="230148"/>
    <lineage>
        <taxon>Eukaryota</taxon>
        <taxon>Metazoa</taxon>
        <taxon>Chordata</taxon>
        <taxon>Craniata</taxon>
        <taxon>Vertebrata</taxon>
        <taxon>Euteleostomi</taxon>
        <taxon>Actinopterygii</taxon>
        <taxon>Neopterygii</taxon>
        <taxon>Teleostei</taxon>
        <taxon>Neoteleostei</taxon>
        <taxon>Acanthomorphata</taxon>
        <taxon>Eupercaria</taxon>
        <taxon>Perciformes</taxon>
        <taxon>Cottioidei</taxon>
        <taxon>Cottales</taxon>
        <taxon>Liparidae</taxon>
        <taxon>Liparis</taxon>
    </lineage>
</organism>
<evidence type="ECO:0000313" key="2">
    <source>
        <dbReference type="EMBL" id="TNN25027.1"/>
    </source>
</evidence>
<protein>
    <submittedName>
        <fullName evidence="2">Uncharacterized protein</fullName>
    </submittedName>
</protein>
<proteinExistence type="predicted"/>
<dbReference type="AlphaFoldDB" id="A0A4Z2E896"/>